<dbReference type="HOGENOM" id="CLU_010485_2_3_1"/>
<sequence>MADDLSPNTVRLSLRSQPLQIPPDGVSLCPSNFTEYIPCHDPNYIASISSKLNLSRREHLERQCPPPHQRPFCLVPPPKSYKLPIRWPQSRDYVWRSNVNHTRLAEVKGGQNWVHVKGSTMWFPGGGTHFKHGAPEYIQRLGNMTTDWKGDLQTAGVARVLDVGCGVASFAAYLFNLDIQTMSFAPLDSHENQIQFALERGIPALVAALGTKRLPYPSRSFDAVHCSRCRVDWHEDGGILLREMDRILRPGGFFIYSAPPAYRKDKDFPEVWNILTNITESLCWKLIARHVQTAVWRKTADRSCQLAKSKLCANQSKEFLDNSWNKPLDDCIALSEDNDANFVQLPSWPERLTTYSNQLGISSSSFKEDTSLWEGKVGNYWKLLNVSENSIRNVMDMNAGYGGFAAALLLQNNPVWIMNVVPSESSNTLNVVYGRGLVGTLHSWCESFSSYPRSYDLLHAYRVMSLYPGRKGCQIEDIMLEMDRLLRPNALAIFQDSSPAVQRILELAPRFLWVARVHRILEKDEQLLICSKKFWIVDV</sequence>
<dbReference type="KEGG" id="smo:SELMODRAFT_186660"/>
<dbReference type="Proteomes" id="UP000001514">
    <property type="component" value="Unassembled WGS sequence"/>
</dbReference>
<dbReference type="OMA" id="LWEVESH"/>
<dbReference type="EC" id="2.1.1.-" evidence="10"/>
<dbReference type="GO" id="GO:0008168">
    <property type="term" value="F:methyltransferase activity"/>
    <property type="evidence" value="ECO:0007669"/>
    <property type="project" value="UniProtKB-UniRule"/>
</dbReference>
<evidence type="ECO:0000256" key="7">
    <source>
        <dbReference type="ARBA" id="ARBA00022989"/>
    </source>
</evidence>
<evidence type="ECO:0000256" key="4">
    <source>
        <dbReference type="ARBA" id="ARBA00022679"/>
    </source>
</evidence>
<dbReference type="PANTHER" id="PTHR10108:SF37">
    <property type="entry name" value="METHYLTRANSFERASE PMT6-RELATED"/>
    <property type="match status" value="1"/>
</dbReference>
<accession>D8T9M5</accession>
<evidence type="ECO:0000313" key="12">
    <source>
        <dbReference type="Proteomes" id="UP000001514"/>
    </source>
</evidence>
<dbReference type="FunCoup" id="D8T9M5">
    <property type="interactions" value="1625"/>
</dbReference>
<dbReference type="InterPro" id="IPR029063">
    <property type="entry name" value="SAM-dependent_MTases_sf"/>
</dbReference>
<keyword evidence="12" id="KW-1185">Reference proteome</keyword>
<evidence type="ECO:0000256" key="3">
    <source>
        <dbReference type="ARBA" id="ARBA00022603"/>
    </source>
</evidence>
<evidence type="ECO:0000256" key="2">
    <source>
        <dbReference type="ARBA" id="ARBA00008361"/>
    </source>
</evidence>
<proteinExistence type="inferred from homology"/>
<dbReference type="OrthoDB" id="2013972at2759"/>
<dbReference type="Pfam" id="PF03141">
    <property type="entry name" value="Methyltransf_29"/>
    <property type="match status" value="1"/>
</dbReference>
<dbReference type="InterPro" id="IPR004159">
    <property type="entry name" value="Put_SAM_MeTrfase"/>
</dbReference>
<dbReference type="GO" id="GO:0000139">
    <property type="term" value="C:Golgi membrane"/>
    <property type="evidence" value="ECO:0007669"/>
    <property type="project" value="UniProtKB-SubCell"/>
</dbReference>
<comment type="similarity">
    <text evidence="2 10">Belongs to the methyltransferase superfamily.</text>
</comment>
<dbReference type="InParanoid" id="D8T9M5"/>
<protein>
    <recommendedName>
        <fullName evidence="10">Methyltransferase</fullName>
        <ecNumber evidence="10">2.1.1.-</ecNumber>
    </recommendedName>
</protein>
<keyword evidence="3 10" id="KW-0489">Methyltransferase</keyword>
<evidence type="ECO:0000256" key="9">
    <source>
        <dbReference type="ARBA" id="ARBA00023180"/>
    </source>
</evidence>
<evidence type="ECO:0000313" key="11">
    <source>
        <dbReference type="EMBL" id="EFJ06653.1"/>
    </source>
</evidence>
<dbReference type="PANTHER" id="PTHR10108">
    <property type="entry name" value="SAM-DEPENDENT METHYLTRANSFERASE"/>
    <property type="match status" value="1"/>
</dbReference>
<comment type="subcellular location">
    <subcellularLocation>
        <location evidence="1">Golgi apparatus membrane</location>
        <topology evidence="1">Single-pass type II membrane protein</topology>
    </subcellularLocation>
    <subcellularLocation>
        <location evidence="10">Membrane</location>
        <topology evidence="10">Single-pass type II membrane protein</topology>
    </subcellularLocation>
</comment>
<evidence type="ECO:0000256" key="8">
    <source>
        <dbReference type="ARBA" id="ARBA00023136"/>
    </source>
</evidence>
<evidence type="ECO:0000256" key="1">
    <source>
        <dbReference type="ARBA" id="ARBA00004323"/>
    </source>
</evidence>
<dbReference type="eggNOG" id="ENOG502QTJJ">
    <property type="taxonomic scope" value="Eukaryota"/>
</dbReference>
<evidence type="ECO:0000256" key="10">
    <source>
        <dbReference type="RuleBase" id="RU366043"/>
    </source>
</evidence>
<name>D8T9M5_SELML</name>
<dbReference type="AlphaFoldDB" id="D8T9M5"/>
<keyword evidence="8" id="KW-0472">Membrane</keyword>
<gene>
    <name evidence="11" type="ORF">SELMODRAFT_186660</name>
</gene>
<dbReference type="GO" id="GO:0005737">
    <property type="term" value="C:cytoplasm"/>
    <property type="evidence" value="ECO:0000318"/>
    <property type="project" value="GO_Central"/>
</dbReference>
<dbReference type="STRING" id="88036.D8T9M5"/>
<keyword evidence="6 10" id="KW-0735">Signal-anchor</keyword>
<dbReference type="EMBL" id="GL377696">
    <property type="protein sequence ID" value="EFJ06653.1"/>
    <property type="molecule type" value="Genomic_DNA"/>
</dbReference>
<dbReference type="CDD" id="cd02440">
    <property type="entry name" value="AdoMet_MTases"/>
    <property type="match status" value="1"/>
</dbReference>
<dbReference type="SUPFAM" id="SSF53335">
    <property type="entry name" value="S-adenosyl-L-methionine-dependent methyltransferases"/>
    <property type="match status" value="2"/>
</dbReference>
<organism evidence="12">
    <name type="scientific">Selaginella moellendorffii</name>
    <name type="common">Spikemoss</name>
    <dbReference type="NCBI Taxonomy" id="88036"/>
    <lineage>
        <taxon>Eukaryota</taxon>
        <taxon>Viridiplantae</taxon>
        <taxon>Streptophyta</taxon>
        <taxon>Embryophyta</taxon>
        <taxon>Tracheophyta</taxon>
        <taxon>Lycopodiopsida</taxon>
        <taxon>Selaginellales</taxon>
        <taxon>Selaginellaceae</taxon>
        <taxon>Selaginella</taxon>
    </lineage>
</organism>
<keyword evidence="4 10" id="KW-0808">Transferase</keyword>
<keyword evidence="7" id="KW-1133">Transmembrane helix</keyword>
<keyword evidence="9 10" id="KW-0325">Glycoprotein</keyword>
<dbReference type="Gramene" id="EFJ06653">
    <property type="protein sequence ID" value="EFJ06653"/>
    <property type="gene ID" value="SELMODRAFT_186660"/>
</dbReference>
<keyword evidence="5" id="KW-0812">Transmembrane</keyword>
<dbReference type="GO" id="GO:0032259">
    <property type="term" value="P:methylation"/>
    <property type="evidence" value="ECO:0007669"/>
    <property type="project" value="UniProtKB-KW"/>
</dbReference>
<evidence type="ECO:0000256" key="6">
    <source>
        <dbReference type="ARBA" id="ARBA00022968"/>
    </source>
</evidence>
<evidence type="ECO:0000256" key="5">
    <source>
        <dbReference type="ARBA" id="ARBA00022692"/>
    </source>
</evidence>
<dbReference type="Gene3D" id="3.40.50.150">
    <property type="entry name" value="Vaccinia Virus protein VP39"/>
    <property type="match status" value="1"/>
</dbReference>
<reference evidence="11 12" key="1">
    <citation type="journal article" date="2011" name="Science">
        <title>The Selaginella genome identifies genetic changes associated with the evolution of vascular plants.</title>
        <authorList>
            <person name="Banks J.A."/>
            <person name="Nishiyama T."/>
            <person name="Hasebe M."/>
            <person name="Bowman J.L."/>
            <person name="Gribskov M."/>
            <person name="dePamphilis C."/>
            <person name="Albert V.A."/>
            <person name="Aono N."/>
            <person name="Aoyama T."/>
            <person name="Ambrose B.A."/>
            <person name="Ashton N.W."/>
            <person name="Axtell M.J."/>
            <person name="Barker E."/>
            <person name="Barker M.S."/>
            <person name="Bennetzen J.L."/>
            <person name="Bonawitz N.D."/>
            <person name="Chapple C."/>
            <person name="Cheng C."/>
            <person name="Correa L.G."/>
            <person name="Dacre M."/>
            <person name="DeBarry J."/>
            <person name="Dreyer I."/>
            <person name="Elias M."/>
            <person name="Engstrom E.M."/>
            <person name="Estelle M."/>
            <person name="Feng L."/>
            <person name="Finet C."/>
            <person name="Floyd S.K."/>
            <person name="Frommer W.B."/>
            <person name="Fujita T."/>
            <person name="Gramzow L."/>
            <person name="Gutensohn M."/>
            <person name="Harholt J."/>
            <person name="Hattori M."/>
            <person name="Heyl A."/>
            <person name="Hirai T."/>
            <person name="Hiwatashi Y."/>
            <person name="Ishikawa M."/>
            <person name="Iwata M."/>
            <person name="Karol K.G."/>
            <person name="Koehler B."/>
            <person name="Kolukisaoglu U."/>
            <person name="Kubo M."/>
            <person name="Kurata T."/>
            <person name="Lalonde S."/>
            <person name="Li K."/>
            <person name="Li Y."/>
            <person name="Litt A."/>
            <person name="Lyons E."/>
            <person name="Manning G."/>
            <person name="Maruyama T."/>
            <person name="Michael T.P."/>
            <person name="Mikami K."/>
            <person name="Miyazaki S."/>
            <person name="Morinaga S."/>
            <person name="Murata T."/>
            <person name="Mueller-Roeber B."/>
            <person name="Nelson D.R."/>
            <person name="Obara M."/>
            <person name="Oguri Y."/>
            <person name="Olmstead R.G."/>
            <person name="Onodera N."/>
            <person name="Petersen B.L."/>
            <person name="Pils B."/>
            <person name="Prigge M."/>
            <person name="Rensing S.A."/>
            <person name="Riano-Pachon D.M."/>
            <person name="Roberts A.W."/>
            <person name="Sato Y."/>
            <person name="Scheller H.V."/>
            <person name="Schulz B."/>
            <person name="Schulz C."/>
            <person name="Shakirov E.V."/>
            <person name="Shibagaki N."/>
            <person name="Shinohara N."/>
            <person name="Shippen D.E."/>
            <person name="Soerensen I."/>
            <person name="Sotooka R."/>
            <person name="Sugimoto N."/>
            <person name="Sugita M."/>
            <person name="Sumikawa N."/>
            <person name="Tanurdzic M."/>
            <person name="Theissen G."/>
            <person name="Ulvskov P."/>
            <person name="Wakazuki S."/>
            <person name="Weng J.K."/>
            <person name="Willats W.W."/>
            <person name="Wipf D."/>
            <person name="Wolf P.G."/>
            <person name="Yang L."/>
            <person name="Zimmer A.D."/>
            <person name="Zhu Q."/>
            <person name="Mitros T."/>
            <person name="Hellsten U."/>
            <person name="Loque D."/>
            <person name="Otillar R."/>
            <person name="Salamov A."/>
            <person name="Schmutz J."/>
            <person name="Shapiro H."/>
            <person name="Lindquist E."/>
            <person name="Lucas S."/>
            <person name="Rokhsar D."/>
            <person name="Grigoriev I.V."/>
        </authorList>
    </citation>
    <scope>NUCLEOTIDE SEQUENCE [LARGE SCALE GENOMIC DNA]</scope>
</reference>
<dbReference type="FunFam" id="3.40.50.150:FF:000043">
    <property type="entry name" value="probable methyltransferase PMT3"/>
    <property type="match status" value="1"/>
</dbReference>